<accession>A0A453K4D7</accession>
<reference evidence="2" key="5">
    <citation type="journal article" date="2021" name="G3 (Bethesda)">
        <title>Aegilops tauschii genome assembly Aet v5.0 features greater sequence contiguity and improved annotation.</title>
        <authorList>
            <person name="Wang L."/>
            <person name="Zhu T."/>
            <person name="Rodriguez J.C."/>
            <person name="Deal K.R."/>
            <person name="Dubcovsky J."/>
            <person name="McGuire P.E."/>
            <person name="Lux T."/>
            <person name="Spannagl M."/>
            <person name="Mayer K.F.X."/>
            <person name="Baldrich P."/>
            <person name="Meyers B.C."/>
            <person name="Huo N."/>
            <person name="Gu Y.Q."/>
            <person name="Zhou H."/>
            <person name="Devos K.M."/>
            <person name="Bennetzen J.L."/>
            <person name="Unver T."/>
            <person name="Budak H."/>
            <person name="Gulick P.J."/>
            <person name="Galiba G."/>
            <person name="Kalapos B."/>
            <person name="Nelson D.R."/>
            <person name="Li P."/>
            <person name="You F.M."/>
            <person name="Luo M.C."/>
            <person name="Dvorak J."/>
        </authorList>
    </citation>
    <scope>NUCLEOTIDE SEQUENCE [LARGE SCALE GENOMIC DNA]</scope>
    <source>
        <strain evidence="2">cv. AL8/78</strain>
    </source>
</reference>
<dbReference type="Gramene" id="AET5Gv20284600.31">
    <property type="protein sequence ID" value="AET5Gv20284600.31"/>
    <property type="gene ID" value="AET5Gv20284600"/>
</dbReference>
<reference evidence="2" key="4">
    <citation type="submission" date="2019-03" db="UniProtKB">
        <authorList>
            <consortium name="EnsemblPlants"/>
        </authorList>
    </citation>
    <scope>IDENTIFICATION</scope>
</reference>
<feature type="compositionally biased region" description="Polar residues" evidence="1">
    <location>
        <begin position="161"/>
        <end position="173"/>
    </location>
</feature>
<feature type="compositionally biased region" description="Low complexity" evidence="1">
    <location>
        <begin position="103"/>
        <end position="112"/>
    </location>
</feature>
<evidence type="ECO:0000313" key="2">
    <source>
        <dbReference type="EnsemblPlants" id="AET5Gv20284600.31"/>
    </source>
</evidence>
<feature type="compositionally biased region" description="Polar residues" evidence="1">
    <location>
        <begin position="113"/>
        <end position="122"/>
    </location>
</feature>
<evidence type="ECO:0000256" key="1">
    <source>
        <dbReference type="SAM" id="MobiDB-lite"/>
    </source>
</evidence>
<feature type="region of interest" description="Disordered" evidence="1">
    <location>
        <begin position="1"/>
        <end position="183"/>
    </location>
</feature>
<feature type="compositionally biased region" description="Pro residues" evidence="1">
    <location>
        <begin position="1"/>
        <end position="27"/>
    </location>
</feature>
<feature type="compositionally biased region" description="Low complexity" evidence="1">
    <location>
        <begin position="137"/>
        <end position="149"/>
    </location>
</feature>
<dbReference type="AlphaFoldDB" id="A0A453K4D7"/>
<protein>
    <submittedName>
        <fullName evidence="2">Uncharacterized protein</fullName>
    </submittedName>
</protein>
<reference evidence="3" key="2">
    <citation type="journal article" date="2017" name="Nat. Plants">
        <title>The Aegilops tauschii genome reveals multiple impacts of transposons.</title>
        <authorList>
            <person name="Zhao G."/>
            <person name="Zou C."/>
            <person name="Li K."/>
            <person name="Wang K."/>
            <person name="Li T."/>
            <person name="Gao L."/>
            <person name="Zhang X."/>
            <person name="Wang H."/>
            <person name="Yang Z."/>
            <person name="Liu X."/>
            <person name="Jiang W."/>
            <person name="Mao L."/>
            <person name="Kong X."/>
            <person name="Jiao Y."/>
            <person name="Jia J."/>
        </authorList>
    </citation>
    <scope>NUCLEOTIDE SEQUENCE [LARGE SCALE GENOMIC DNA]</scope>
    <source>
        <strain evidence="3">cv. AL8/78</strain>
    </source>
</reference>
<keyword evidence="3" id="KW-1185">Reference proteome</keyword>
<reference evidence="3" key="1">
    <citation type="journal article" date="2014" name="Science">
        <title>Ancient hybridizations among the ancestral genomes of bread wheat.</title>
        <authorList>
            <consortium name="International Wheat Genome Sequencing Consortium,"/>
            <person name="Marcussen T."/>
            <person name="Sandve S.R."/>
            <person name="Heier L."/>
            <person name="Spannagl M."/>
            <person name="Pfeifer M."/>
            <person name="Jakobsen K.S."/>
            <person name="Wulff B.B."/>
            <person name="Steuernagel B."/>
            <person name="Mayer K.F."/>
            <person name="Olsen O.A."/>
        </authorList>
    </citation>
    <scope>NUCLEOTIDE SEQUENCE [LARGE SCALE GENOMIC DNA]</scope>
    <source>
        <strain evidence="3">cv. AL8/78</strain>
    </source>
</reference>
<feature type="compositionally biased region" description="Basic and acidic residues" evidence="1">
    <location>
        <begin position="85"/>
        <end position="95"/>
    </location>
</feature>
<feature type="compositionally biased region" description="Pro residues" evidence="1">
    <location>
        <begin position="62"/>
        <end position="75"/>
    </location>
</feature>
<sequence>RAVGPLRPPYPQPHAAPPPCSQSPPPSLTTGDAPDAPPPRAGQLHARPRRAPSAPTTSVASTPPPHCSRAPPPAARPLLPSATARRRDTTLERRPGPAPPSPTLTSPPSFAAQATTLPQSDAQGPAPLTAVAPGSPLPRRASTPPASSPNLRRGRFLYQSPPWSLSTSTSASPQAPVLPSPPRKVRHGDPPLALFSSPATLPCCRLPPPFLIPHAPVGLCWDFGCGIRPSLHRVGFDDHRRVRSMATDGNHRCTRHAQSPLFSLDFDDGSGFTSDQCSMLPTGAPRRRPSSHLATTCRRRSPRPAARGGLDLHLQMDGSGRLLLQAVFDRGRQ</sequence>
<name>A0A453K4D7_AEGTS</name>
<dbReference type="EnsemblPlants" id="AET5Gv20284600.31">
    <property type="protein sequence ID" value="AET5Gv20284600.31"/>
    <property type="gene ID" value="AET5Gv20284600"/>
</dbReference>
<reference evidence="2" key="3">
    <citation type="journal article" date="2017" name="Nature">
        <title>Genome sequence of the progenitor of the wheat D genome Aegilops tauschii.</title>
        <authorList>
            <person name="Luo M.C."/>
            <person name="Gu Y.Q."/>
            <person name="Puiu D."/>
            <person name="Wang H."/>
            <person name="Twardziok S.O."/>
            <person name="Deal K.R."/>
            <person name="Huo N."/>
            <person name="Zhu T."/>
            <person name="Wang L."/>
            <person name="Wang Y."/>
            <person name="McGuire P.E."/>
            <person name="Liu S."/>
            <person name="Long H."/>
            <person name="Ramasamy R.K."/>
            <person name="Rodriguez J.C."/>
            <person name="Van S.L."/>
            <person name="Yuan L."/>
            <person name="Wang Z."/>
            <person name="Xia Z."/>
            <person name="Xiao L."/>
            <person name="Anderson O.D."/>
            <person name="Ouyang S."/>
            <person name="Liang Y."/>
            <person name="Zimin A.V."/>
            <person name="Pertea G."/>
            <person name="Qi P."/>
            <person name="Bennetzen J.L."/>
            <person name="Dai X."/>
            <person name="Dawson M.W."/>
            <person name="Muller H.G."/>
            <person name="Kugler K."/>
            <person name="Rivarola-Duarte L."/>
            <person name="Spannagl M."/>
            <person name="Mayer K.F.X."/>
            <person name="Lu F.H."/>
            <person name="Bevan M.W."/>
            <person name="Leroy P."/>
            <person name="Li P."/>
            <person name="You F.M."/>
            <person name="Sun Q."/>
            <person name="Liu Z."/>
            <person name="Lyons E."/>
            <person name="Wicker T."/>
            <person name="Salzberg S.L."/>
            <person name="Devos K.M."/>
            <person name="Dvorak J."/>
        </authorList>
    </citation>
    <scope>NUCLEOTIDE SEQUENCE [LARGE SCALE GENOMIC DNA]</scope>
    <source>
        <strain evidence="2">cv. AL8/78</strain>
    </source>
</reference>
<dbReference type="Proteomes" id="UP000015105">
    <property type="component" value="Chromosome 5D"/>
</dbReference>
<evidence type="ECO:0000313" key="3">
    <source>
        <dbReference type="Proteomes" id="UP000015105"/>
    </source>
</evidence>
<proteinExistence type="predicted"/>
<feature type="region of interest" description="Disordered" evidence="1">
    <location>
        <begin position="282"/>
        <end position="308"/>
    </location>
</feature>
<organism evidence="2 3">
    <name type="scientific">Aegilops tauschii subsp. strangulata</name>
    <name type="common">Goatgrass</name>
    <dbReference type="NCBI Taxonomy" id="200361"/>
    <lineage>
        <taxon>Eukaryota</taxon>
        <taxon>Viridiplantae</taxon>
        <taxon>Streptophyta</taxon>
        <taxon>Embryophyta</taxon>
        <taxon>Tracheophyta</taxon>
        <taxon>Spermatophyta</taxon>
        <taxon>Magnoliopsida</taxon>
        <taxon>Liliopsida</taxon>
        <taxon>Poales</taxon>
        <taxon>Poaceae</taxon>
        <taxon>BOP clade</taxon>
        <taxon>Pooideae</taxon>
        <taxon>Triticodae</taxon>
        <taxon>Triticeae</taxon>
        <taxon>Triticinae</taxon>
        <taxon>Aegilops</taxon>
    </lineage>
</organism>
<feature type="compositionally biased region" description="Low complexity" evidence="1">
    <location>
        <begin position="51"/>
        <end position="61"/>
    </location>
</feature>